<feature type="region of interest" description="Disordered" evidence="1">
    <location>
        <begin position="22"/>
        <end position="41"/>
    </location>
</feature>
<dbReference type="OrthoDB" id="5982228at2759"/>
<evidence type="ECO:0000256" key="1">
    <source>
        <dbReference type="SAM" id="MobiDB-lite"/>
    </source>
</evidence>
<keyword evidence="2" id="KW-1133">Transmembrane helix</keyword>
<feature type="non-terminal residue" evidence="3">
    <location>
        <position position="104"/>
    </location>
</feature>
<proteinExistence type="predicted"/>
<gene>
    <name evidence="3" type="ORF">RFULGI_LOCUS15158</name>
</gene>
<keyword evidence="4" id="KW-1185">Reference proteome</keyword>
<organism evidence="3 4">
    <name type="scientific">Racocetra fulgida</name>
    <dbReference type="NCBI Taxonomy" id="60492"/>
    <lineage>
        <taxon>Eukaryota</taxon>
        <taxon>Fungi</taxon>
        <taxon>Fungi incertae sedis</taxon>
        <taxon>Mucoromycota</taxon>
        <taxon>Glomeromycotina</taxon>
        <taxon>Glomeromycetes</taxon>
        <taxon>Diversisporales</taxon>
        <taxon>Gigasporaceae</taxon>
        <taxon>Racocetra</taxon>
    </lineage>
</organism>
<comment type="caution">
    <text evidence="3">The sequence shown here is derived from an EMBL/GenBank/DDBJ whole genome shotgun (WGS) entry which is preliminary data.</text>
</comment>
<feature type="transmembrane region" description="Helical" evidence="2">
    <location>
        <begin position="82"/>
        <end position="102"/>
    </location>
</feature>
<evidence type="ECO:0000313" key="3">
    <source>
        <dbReference type="EMBL" id="CAG8772470.1"/>
    </source>
</evidence>
<protein>
    <submittedName>
        <fullName evidence="3">4984_t:CDS:1</fullName>
    </submittedName>
</protein>
<keyword evidence="2" id="KW-0472">Membrane</keyword>
<dbReference type="EMBL" id="CAJVPZ010047402">
    <property type="protein sequence ID" value="CAG8772470.1"/>
    <property type="molecule type" value="Genomic_DNA"/>
</dbReference>
<name>A0A9N9JC90_9GLOM</name>
<evidence type="ECO:0000313" key="4">
    <source>
        <dbReference type="Proteomes" id="UP000789396"/>
    </source>
</evidence>
<sequence length="104" mass="11730">MSVSHRDTRSTILFDSSKEQDINDDCSVSSELDNLSDQEGEDRQTFIQNNERQSDAFDFDDHLIPLALTETRRHPTHLEKEVTFYNGLNLVIGSIIGSGIFASP</sequence>
<reference evidence="3" key="1">
    <citation type="submission" date="2021-06" db="EMBL/GenBank/DDBJ databases">
        <authorList>
            <person name="Kallberg Y."/>
            <person name="Tangrot J."/>
            <person name="Rosling A."/>
        </authorList>
    </citation>
    <scope>NUCLEOTIDE SEQUENCE</scope>
    <source>
        <strain evidence="3">IN212</strain>
    </source>
</reference>
<dbReference type="Proteomes" id="UP000789396">
    <property type="component" value="Unassembled WGS sequence"/>
</dbReference>
<dbReference type="AlphaFoldDB" id="A0A9N9JC90"/>
<keyword evidence="2" id="KW-0812">Transmembrane</keyword>
<evidence type="ECO:0000256" key="2">
    <source>
        <dbReference type="SAM" id="Phobius"/>
    </source>
</evidence>
<accession>A0A9N9JC90</accession>